<dbReference type="EMBL" id="MU001683">
    <property type="protein sequence ID" value="KAF2456326.1"/>
    <property type="molecule type" value="Genomic_DNA"/>
</dbReference>
<dbReference type="CDD" id="cd12148">
    <property type="entry name" value="fungal_TF_MHR"/>
    <property type="match status" value="1"/>
</dbReference>
<evidence type="ECO:0000256" key="3">
    <source>
        <dbReference type="SAM" id="MobiDB-lite"/>
    </source>
</evidence>
<dbReference type="Pfam" id="PF04082">
    <property type="entry name" value="Fungal_trans"/>
    <property type="match status" value="1"/>
</dbReference>
<gene>
    <name evidence="5" type="ORF">BDY21DRAFT_372456</name>
</gene>
<keyword evidence="6" id="KW-1185">Reference proteome</keyword>
<dbReference type="GO" id="GO:0003677">
    <property type="term" value="F:DNA binding"/>
    <property type="evidence" value="ECO:0007669"/>
    <property type="project" value="InterPro"/>
</dbReference>
<keyword evidence="1" id="KW-0479">Metal-binding</keyword>
<reference evidence="5" key="1">
    <citation type="journal article" date="2020" name="Stud. Mycol.">
        <title>101 Dothideomycetes genomes: a test case for predicting lifestyles and emergence of pathogens.</title>
        <authorList>
            <person name="Haridas S."/>
            <person name="Albert R."/>
            <person name="Binder M."/>
            <person name="Bloem J."/>
            <person name="Labutti K."/>
            <person name="Salamov A."/>
            <person name="Andreopoulos B."/>
            <person name="Baker S."/>
            <person name="Barry K."/>
            <person name="Bills G."/>
            <person name="Bluhm B."/>
            <person name="Cannon C."/>
            <person name="Castanera R."/>
            <person name="Culley D."/>
            <person name="Daum C."/>
            <person name="Ezra D."/>
            <person name="Gonzalez J."/>
            <person name="Henrissat B."/>
            <person name="Kuo A."/>
            <person name="Liang C."/>
            <person name="Lipzen A."/>
            <person name="Lutzoni F."/>
            <person name="Magnuson J."/>
            <person name="Mondo S."/>
            <person name="Nolan M."/>
            <person name="Ohm R."/>
            <person name="Pangilinan J."/>
            <person name="Park H.-J."/>
            <person name="Ramirez L."/>
            <person name="Alfaro M."/>
            <person name="Sun H."/>
            <person name="Tritt A."/>
            <person name="Yoshinaga Y."/>
            <person name="Zwiers L.-H."/>
            <person name="Turgeon B."/>
            <person name="Goodwin S."/>
            <person name="Spatafora J."/>
            <person name="Crous P."/>
            <person name="Grigoriev I."/>
        </authorList>
    </citation>
    <scope>NUCLEOTIDE SEQUENCE</scope>
    <source>
        <strain evidence="5">ATCC 16933</strain>
    </source>
</reference>
<feature type="region of interest" description="Disordered" evidence="3">
    <location>
        <begin position="1"/>
        <end position="33"/>
    </location>
</feature>
<dbReference type="SUPFAM" id="SSF57701">
    <property type="entry name" value="Zn2/Cys6 DNA-binding domain"/>
    <property type="match status" value="1"/>
</dbReference>
<sequence length="688" mass="77737">MSDFDPAAPLGSAGASASVPASRSTPSSLGSPIRRERAVIAAQACETCRSRKSKCDEARPKCGLCQRLNVECRYREPQATKKDKTAMSVAEMMLWQHHKTNAIGRILCPDDPLFKMSYHINSNGSVVVDNPPPHGYEERLLAGETFPRLSQFGSISERARDHHLQLTAPHKVLLWPAVYKRLTDEELAAHADLDVILREGTPWFVHLELEKHPGSLPCDDSLTSQYMDSPGGPTIFFQDLSLENVHLYSTEYFNRFNVLHPILDPDVYQDTLKAVSQYGFSFGSHHSIIVLLVCALGKVALEGVSGTPLKPNSGIRGGTAERPPGLELFNEARRRIGYVMTECHMENIQVHLLVAVYYSASCRHMDFWRSLVAACSSCQIVLACQPLDSIDWNSTAGNSLKNVYWTCNLIESWLHFELDLKPTGIMEFEDSVPLPASKGAATPELQQWSLTHMSLIALRKLITRVHTTIYDSSTETTNQNACPPLPVVHELRRQLVNWRTVLPECVQWSDEEPFTYPKIGGSRPSQLLFLEKGYGSSKVLPYSLDMFTAQLRTRYYYTDFMIHRPFVYKCLHFPNNLLPGDQEAAARCLRSAMEWPIAMAPIRDRKRLIPFSFVWTQNFLGILIIVRMAIDNPTLNPLLTRLHTDDTVNRNILRLLDWMEDMAGIDSVAKWGWKIVANMFSVEKPFPY</sequence>
<dbReference type="GO" id="GO:0006351">
    <property type="term" value="P:DNA-templated transcription"/>
    <property type="evidence" value="ECO:0007669"/>
    <property type="project" value="InterPro"/>
</dbReference>
<proteinExistence type="predicted"/>
<name>A0A6A6NX54_9PEZI</name>
<dbReference type="PANTHER" id="PTHR47785">
    <property type="entry name" value="ZN(II)2CYS6 TRANSCRIPTION FACTOR (EUROFUNG)-RELATED-RELATED"/>
    <property type="match status" value="1"/>
</dbReference>
<feature type="domain" description="Zn(2)-C6 fungal-type" evidence="4">
    <location>
        <begin position="44"/>
        <end position="74"/>
    </location>
</feature>
<dbReference type="Proteomes" id="UP000799766">
    <property type="component" value="Unassembled WGS sequence"/>
</dbReference>
<dbReference type="OrthoDB" id="6133115at2759"/>
<dbReference type="AlphaFoldDB" id="A0A6A6NX54"/>
<evidence type="ECO:0000313" key="6">
    <source>
        <dbReference type="Proteomes" id="UP000799766"/>
    </source>
</evidence>
<dbReference type="SMART" id="SM00066">
    <property type="entry name" value="GAL4"/>
    <property type="match status" value="1"/>
</dbReference>
<dbReference type="PROSITE" id="PS00463">
    <property type="entry name" value="ZN2_CY6_FUNGAL_1"/>
    <property type="match status" value="1"/>
</dbReference>
<feature type="compositionally biased region" description="Low complexity" evidence="3">
    <location>
        <begin position="1"/>
        <end position="24"/>
    </location>
</feature>
<dbReference type="PROSITE" id="PS50048">
    <property type="entry name" value="ZN2_CY6_FUNGAL_2"/>
    <property type="match status" value="1"/>
</dbReference>
<dbReference type="PANTHER" id="PTHR47785:SF6">
    <property type="entry name" value="ZN(II)2CYS6 TRANSCRIPTION FACTOR (EUROFUNG)"/>
    <property type="match status" value="1"/>
</dbReference>
<dbReference type="InterPro" id="IPR007219">
    <property type="entry name" value="XnlR_reg_dom"/>
</dbReference>
<evidence type="ECO:0000313" key="5">
    <source>
        <dbReference type="EMBL" id="KAF2456326.1"/>
    </source>
</evidence>
<dbReference type="InterPro" id="IPR053181">
    <property type="entry name" value="EcdB-like_regulator"/>
</dbReference>
<evidence type="ECO:0000259" key="4">
    <source>
        <dbReference type="PROSITE" id="PS50048"/>
    </source>
</evidence>
<keyword evidence="2" id="KW-0539">Nucleus</keyword>
<dbReference type="InterPro" id="IPR001138">
    <property type="entry name" value="Zn2Cys6_DnaBD"/>
</dbReference>
<evidence type="ECO:0000256" key="2">
    <source>
        <dbReference type="ARBA" id="ARBA00023242"/>
    </source>
</evidence>
<protein>
    <recommendedName>
        <fullName evidence="4">Zn(2)-C6 fungal-type domain-containing protein</fullName>
    </recommendedName>
</protein>
<accession>A0A6A6NX54</accession>
<dbReference type="InterPro" id="IPR036864">
    <property type="entry name" value="Zn2-C6_fun-type_DNA-bd_sf"/>
</dbReference>
<organism evidence="5 6">
    <name type="scientific">Lineolata rhizophorae</name>
    <dbReference type="NCBI Taxonomy" id="578093"/>
    <lineage>
        <taxon>Eukaryota</taxon>
        <taxon>Fungi</taxon>
        <taxon>Dikarya</taxon>
        <taxon>Ascomycota</taxon>
        <taxon>Pezizomycotina</taxon>
        <taxon>Dothideomycetes</taxon>
        <taxon>Dothideomycetes incertae sedis</taxon>
        <taxon>Lineolatales</taxon>
        <taxon>Lineolataceae</taxon>
        <taxon>Lineolata</taxon>
    </lineage>
</organism>
<dbReference type="Gene3D" id="4.10.240.10">
    <property type="entry name" value="Zn(2)-C6 fungal-type DNA-binding domain"/>
    <property type="match status" value="1"/>
</dbReference>
<evidence type="ECO:0000256" key="1">
    <source>
        <dbReference type="ARBA" id="ARBA00022723"/>
    </source>
</evidence>
<dbReference type="GO" id="GO:0008270">
    <property type="term" value="F:zinc ion binding"/>
    <property type="evidence" value="ECO:0007669"/>
    <property type="project" value="InterPro"/>
</dbReference>
<dbReference type="CDD" id="cd00067">
    <property type="entry name" value="GAL4"/>
    <property type="match status" value="1"/>
</dbReference>
<dbReference type="Pfam" id="PF00172">
    <property type="entry name" value="Zn_clus"/>
    <property type="match status" value="1"/>
</dbReference>
<dbReference type="GO" id="GO:0000981">
    <property type="term" value="F:DNA-binding transcription factor activity, RNA polymerase II-specific"/>
    <property type="evidence" value="ECO:0007669"/>
    <property type="project" value="InterPro"/>
</dbReference>